<dbReference type="EMBL" id="OY731408">
    <property type="protein sequence ID" value="CAJ1978769.1"/>
    <property type="molecule type" value="Genomic_DNA"/>
</dbReference>
<protein>
    <recommendedName>
        <fullName evidence="1">NB-ARC domain-containing protein</fullName>
    </recommendedName>
</protein>
<dbReference type="GO" id="GO:0006952">
    <property type="term" value="P:defense response"/>
    <property type="evidence" value="ECO:0007669"/>
    <property type="project" value="InterPro"/>
</dbReference>
<dbReference type="InterPro" id="IPR042197">
    <property type="entry name" value="Apaf_helical"/>
</dbReference>
<reference evidence="2" key="1">
    <citation type="submission" date="2023-10" db="EMBL/GenBank/DDBJ databases">
        <authorList>
            <person name="Domelevo Entfellner J.-B."/>
        </authorList>
    </citation>
    <scope>NUCLEOTIDE SEQUENCE</scope>
</reference>
<dbReference type="InterPro" id="IPR044974">
    <property type="entry name" value="Disease_R_plants"/>
</dbReference>
<proteinExistence type="predicted"/>
<name>A0AA87BAR9_9FABA</name>
<dbReference type="Gramene" id="rna-AYBTSS11_LOCUS30970">
    <property type="protein sequence ID" value="CAJ1978769.1"/>
    <property type="gene ID" value="gene-AYBTSS11_LOCUS30970"/>
</dbReference>
<keyword evidence="3" id="KW-1185">Reference proteome</keyword>
<accession>A0AA87BAR9</accession>
<evidence type="ECO:0000259" key="1">
    <source>
        <dbReference type="Pfam" id="PF00931"/>
    </source>
</evidence>
<organism evidence="2 3">
    <name type="scientific">Sphenostylis stenocarpa</name>
    <dbReference type="NCBI Taxonomy" id="92480"/>
    <lineage>
        <taxon>Eukaryota</taxon>
        <taxon>Viridiplantae</taxon>
        <taxon>Streptophyta</taxon>
        <taxon>Embryophyta</taxon>
        <taxon>Tracheophyta</taxon>
        <taxon>Spermatophyta</taxon>
        <taxon>Magnoliopsida</taxon>
        <taxon>eudicotyledons</taxon>
        <taxon>Gunneridae</taxon>
        <taxon>Pentapetalae</taxon>
        <taxon>rosids</taxon>
        <taxon>fabids</taxon>
        <taxon>Fabales</taxon>
        <taxon>Fabaceae</taxon>
        <taxon>Papilionoideae</taxon>
        <taxon>50 kb inversion clade</taxon>
        <taxon>NPAAA clade</taxon>
        <taxon>indigoferoid/millettioid clade</taxon>
        <taxon>Phaseoleae</taxon>
        <taxon>Sphenostylis</taxon>
    </lineage>
</organism>
<gene>
    <name evidence="2" type="ORF">AYBTSS11_LOCUS30970</name>
</gene>
<dbReference type="GO" id="GO:0043531">
    <property type="term" value="F:ADP binding"/>
    <property type="evidence" value="ECO:0007669"/>
    <property type="project" value="InterPro"/>
</dbReference>
<dbReference type="AlphaFoldDB" id="A0AA87BAR9"/>
<feature type="domain" description="NB-ARC" evidence="1">
    <location>
        <begin position="15"/>
        <end position="90"/>
    </location>
</feature>
<sequence length="150" mass="17143">MEIHNVSLGIKLVRSRLSHLKALIILDNVDKLEQLEKLALLPTHLGAGSRVVIISRDNHILRNHKVDAIYNVQLLNEDKAFQLLCRKAFKCDNIVKDYIDLAYEVLKYADGLLLAVEVLGSFLFDRDVCEWRSALTLNKSDRHLRIGLPM</sequence>
<dbReference type="PANTHER" id="PTHR11017:SF259">
    <property type="entry name" value="ADP-RIBOSYL CYCLASE_CYCLIC ADP-RIBOSE HYDROLASE"/>
    <property type="match status" value="1"/>
</dbReference>
<dbReference type="Gene3D" id="3.40.50.300">
    <property type="entry name" value="P-loop containing nucleotide triphosphate hydrolases"/>
    <property type="match status" value="1"/>
</dbReference>
<evidence type="ECO:0000313" key="2">
    <source>
        <dbReference type="EMBL" id="CAJ1978769.1"/>
    </source>
</evidence>
<dbReference type="InterPro" id="IPR002182">
    <property type="entry name" value="NB-ARC"/>
</dbReference>
<evidence type="ECO:0000313" key="3">
    <source>
        <dbReference type="Proteomes" id="UP001189624"/>
    </source>
</evidence>
<dbReference type="Gene3D" id="1.10.8.430">
    <property type="entry name" value="Helical domain of apoptotic protease-activating factors"/>
    <property type="match status" value="1"/>
</dbReference>
<dbReference type="Proteomes" id="UP001189624">
    <property type="component" value="Chromosome 11"/>
</dbReference>
<dbReference type="Pfam" id="PF00931">
    <property type="entry name" value="NB-ARC"/>
    <property type="match status" value="1"/>
</dbReference>
<dbReference type="SUPFAM" id="SSF52540">
    <property type="entry name" value="P-loop containing nucleoside triphosphate hydrolases"/>
    <property type="match status" value="1"/>
</dbReference>
<dbReference type="PANTHER" id="PTHR11017">
    <property type="entry name" value="LEUCINE-RICH REPEAT-CONTAINING PROTEIN"/>
    <property type="match status" value="1"/>
</dbReference>
<dbReference type="InterPro" id="IPR027417">
    <property type="entry name" value="P-loop_NTPase"/>
</dbReference>